<keyword evidence="1" id="KW-0732">Signal</keyword>
<dbReference type="InterPro" id="IPR007391">
    <property type="entry name" value="Vancomycin_resist_VanW"/>
</dbReference>
<dbReference type="RefSeq" id="WP_185087986.1">
    <property type="nucleotide sequence ID" value="NZ_JACHJB010000003.1"/>
</dbReference>
<dbReference type="InterPro" id="IPR052913">
    <property type="entry name" value="Glycopeptide_resist_protein"/>
</dbReference>
<dbReference type="InterPro" id="IPR022029">
    <property type="entry name" value="YoaR-like_PG-bd"/>
</dbReference>
<dbReference type="Pfam" id="PF04294">
    <property type="entry name" value="VanW"/>
    <property type="match status" value="1"/>
</dbReference>
<organism evidence="3 4">
    <name type="scientific">Nonomuraea muscovyensis</name>
    <dbReference type="NCBI Taxonomy" id="1124761"/>
    <lineage>
        <taxon>Bacteria</taxon>
        <taxon>Bacillati</taxon>
        <taxon>Actinomycetota</taxon>
        <taxon>Actinomycetes</taxon>
        <taxon>Streptosporangiales</taxon>
        <taxon>Streptosporangiaceae</taxon>
        <taxon>Nonomuraea</taxon>
    </lineage>
</organism>
<feature type="signal peptide" evidence="1">
    <location>
        <begin position="1"/>
        <end position="35"/>
    </location>
</feature>
<feature type="chain" id="PRO_5030875858" evidence="1">
    <location>
        <begin position="36"/>
        <end position="559"/>
    </location>
</feature>
<dbReference type="PANTHER" id="PTHR35788">
    <property type="entry name" value="EXPORTED PROTEIN-RELATED"/>
    <property type="match status" value="1"/>
</dbReference>
<name>A0A7X0CAL8_9ACTN</name>
<feature type="domain" description="YoaR-like putative peptidoglycan binding" evidence="2">
    <location>
        <begin position="81"/>
        <end position="185"/>
    </location>
</feature>
<dbReference type="AlphaFoldDB" id="A0A7X0CAL8"/>
<comment type="caution">
    <text evidence="3">The sequence shown here is derived from an EMBL/GenBank/DDBJ whole genome shotgun (WGS) entry which is preliminary data.</text>
</comment>
<feature type="domain" description="YoaR-like putative peptidoglycan binding" evidence="2">
    <location>
        <begin position="250"/>
        <end position="316"/>
    </location>
</feature>
<evidence type="ECO:0000256" key="1">
    <source>
        <dbReference type="SAM" id="SignalP"/>
    </source>
</evidence>
<sequence>MKRILSTTRGRVAASIAAVLALLLLAYGMPTLALAGEVPPSTDAGGVDIGGLSPEAARARLEEEFGRPGPLKVEVAGRTVTMKPKDLGVTLDAGTTVARAMDGHTTPAGIARSLFGTRTVPPVVEVDDELLGERIAALAKRVDRKPQEGAIAYRGLEPKVTLPKAGRALDRKEAARAIREAFLARRDEVTLPVRTTPPSVPAAKVKEIAGSTARTAVAAPLTLSAGDRRATLSPAQLAAHLRFVPDGRGDMRPSFDAAELVDGLRDTLVEEDRRPRNAAFRIAGGRPRVVPHRAGRDIDPDGLAKAVAAALTGGERAVRVPIVEAQPDLTTAKARRLGVKEKVGSYTTQHPCCAPRVTNIHRIAEIVDGHLVLPGQTFSLNGLVGRRDRARGFVEAPMIMNGRFVNDVGGGVSQFATTMFNAVFFGGFQDVQHTPHQFYISRYPAGRESTVSFPQPDFRWRNDSPYGVLIKTSYTNTSITVQFWSTKRWDIESESSGRYNVKDFRKMKDSGPDCLPMEGVPGFAIDVWRIFKKGGKVVRKQRFHTVYQPEPRLTCTART</sequence>
<dbReference type="Proteomes" id="UP000583800">
    <property type="component" value="Unassembled WGS sequence"/>
</dbReference>
<evidence type="ECO:0000313" key="4">
    <source>
        <dbReference type="Proteomes" id="UP000583800"/>
    </source>
</evidence>
<evidence type="ECO:0000313" key="3">
    <source>
        <dbReference type="EMBL" id="MBB6350141.1"/>
    </source>
</evidence>
<dbReference type="PANTHER" id="PTHR35788:SF1">
    <property type="entry name" value="EXPORTED PROTEIN"/>
    <property type="match status" value="1"/>
</dbReference>
<evidence type="ECO:0000259" key="2">
    <source>
        <dbReference type="Pfam" id="PF12229"/>
    </source>
</evidence>
<accession>A0A7X0CAL8</accession>
<dbReference type="Pfam" id="PF12229">
    <property type="entry name" value="PG_binding_4"/>
    <property type="match status" value="2"/>
</dbReference>
<keyword evidence="4" id="KW-1185">Reference proteome</keyword>
<proteinExistence type="predicted"/>
<protein>
    <submittedName>
        <fullName evidence="3">Vancomycin resistance protein YoaR</fullName>
    </submittedName>
</protein>
<reference evidence="3 4" key="1">
    <citation type="submission" date="2020-08" db="EMBL/GenBank/DDBJ databases">
        <title>Sequencing the genomes of 1000 actinobacteria strains.</title>
        <authorList>
            <person name="Klenk H.-P."/>
        </authorList>
    </citation>
    <scope>NUCLEOTIDE SEQUENCE [LARGE SCALE GENOMIC DNA]</scope>
    <source>
        <strain evidence="3 4">DSM 45913</strain>
    </source>
</reference>
<gene>
    <name evidence="3" type="ORF">FHU36_006713</name>
</gene>
<dbReference type="EMBL" id="JACHJB010000003">
    <property type="protein sequence ID" value="MBB6350141.1"/>
    <property type="molecule type" value="Genomic_DNA"/>
</dbReference>